<dbReference type="SUPFAM" id="SSF48452">
    <property type="entry name" value="TPR-like"/>
    <property type="match status" value="1"/>
</dbReference>
<accession>A0ABV2GBE1</accession>
<evidence type="ECO:0000313" key="2">
    <source>
        <dbReference type="Proteomes" id="UP001549099"/>
    </source>
</evidence>
<evidence type="ECO:0008006" key="3">
    <source>
        <dbReference type="Google" id="ProtNLM"/>
    </source>
</evidence>
<proteinExistence type="predicted"/>
<dbReference type="Proteomes" id="UP001549099">
    <property type="component" value="Unassembled WGS sequence"/>
</dbReference>
<gene>
    <name evidence="1" type="ORF">ABID49_001512</name>
</gene>
<organism evidence="1 2">
    <name type="scientific">Bhargavaea ullalensis</name>
    <dbReference type="NCBI Taxonomy" id="1265685"/>
    <lineage>
        <taxon>Bacteria</taxon>
        <taxon>Bacillati</taxon>
        <taxon>Bacillota</taxon>
        <taxon>Bacilli</taxon>
        <taxon>Bacillales</taxon>
        <taxon>Caryophanaceae</taxon>
        <taxon>Bhargavaea</taxon>
    </lineage>
</organism>
<dbReference type="EMBL" id="JBEPLW010000009">
    <property type="protein sequence ID" value="MET3575607.1"/>
    <property type="molecule type" value="Genomic_DNA"/>
</dbReference>
<sequence>MDILIEGREKLLESCGEGDRQFLYGAAGNLCRIHEQPEKTIGFLNQCVNLAAGEKNPALEIVALIRLAAAYKYDDNHPEAMKRLKENFRE</sequence>
<name>A0ABV2GBE1_9BACL</name>
<dbReference type="InterPro" id="IPR011990">
    <property type="entry name" value="TPR-like_helical_dom_sf"/>
</dbReference>
<keyword evidence="2" id="KW-1185">Reference proteome</keyword>
<protein>
    <recommendedName>
        <fullName evidence="3">Tetratricopeptide repeat-containing protein</fullName>
    </recommendedName>
</protein>
<comment type="caution">
    <text evidence="1">The sequence shown here is derived from an EMBL/GenBank/DDBJ whole genome shotgun (WGS) entry which is preliminary data.</text>
</comment>
<dbReference type="RefSeq" id="WP_354196907.1">
    <property type="nucleotide sequence ID" value="NZ_JBEPLW010000009.1"/>
</dbReference>
<reference evidence="1 2" key="1">
    <citation type="submission" date="2024-06" db="EMBL/GenBank/DDBJ databases">
        <title>Genomic Encyclopedia of Type Strains, Phase IV (KMG-IV): sequencing the most valuable type-strain genomes for metagenomic binning, comparative biology and taxonomic classification.</title>
        <authorList>
            <person name="Goeker M."/>
        </authorList>
    </citation>
    <scope>NUCLEOTIDE SEQUENCE [LARGE SCALE GENOMIC DNA]</scope>
    <source>
        <strain evidence="1 2">DSM 26128</strain>
    </source>
</reference>
<evidence type="ECO:0000313" key="1">
    <source>
        <dbReference type="EMBL" id="MET3575607.1"/>
    </source>
</evidence>